<dbReference type="Gene3D" id="1.10.150.130">
    <property type="match status" value="1"/>
</dbReference>
<sequence>MAGCAGGEGASGKLKKSTLEDNEALLQRYVLERFGARAIASITPRDAEDYLAGLVRQRSKQGDGDTLAPATVKHAWVTFNRVMKYALRHGAIISNPCDRVDYSASRATGDRSGFEHHPLTAVQVGALSAAVSGVTPADYIGPRFRRTRSTD</sequence>
<organism evidence="2 3">
    <name type="scientific">Mycolicibacterium tokaiense</name>
    <dbReference type="NCBI Taxonomy" id="39695"/>
    <lineage>
        <taxon>Bacteria</taxon>
        <taxon>Bacillati</taxon>
        <taxon>Actinomycetota</taxon>
        <taxon>Actinomycetes</taxon>
        <taxon>Mycobacteriales</taxon>
        <taxon>Mycobacteriaceae</taxon>
        <taxon>Mycolicibacterium</taxon>
    </lineage>
</organism>
<dbReference type="AlphaFoldDB" id="A0A378TIK7"/>
<name>A0A378TIK7_9MYCO</name>
<gene>
    <name evidence="2" type="ORF">NCTC10821_04184</name>
</gene>
<accession>A0A378TIK7</accession>
<keyword evidence="1" id="KW-0238">DNA-binding</keyword>
<dbReference type="GO" id="GO:0003677">
    <property type="term" value="F:DNA binding"/>
    <property type="evidence" value="ECO:0007669"/>
    <property type="project" value="UniProtKB-KW"/>
</dbReference>
<dbReference type="OrthoDB" id="1822491at2"/>
<evidence type="ECO:0000256" key="1">
    <source>
        <dbReference type="ARBA" id="ARBA00023125"/>
    </source>
</evidence>
<keyword evidence="3" id="KW-1185">Reference proteome</keyword>
<evidence type="ECO:0000313" key="3">
    <source>
        <dbReference type="Proteomes" id="UP000254978"/>
    </source>
</evidence>
<evidence type="ECO:0000313" key="2">
    <source>
        <dbReference type="EMBL" id="STZ60641.1"/>
    </source>
</evidence>
<dbReference type="SUPFAM" id="SSF56349">
    <property type="entry name" value="DNA breaking-rejoining enzymes"/>
    <property type="match status" value="1"/>
</dbReference>
<dbReference type="EMBL" id="UGQT01000001">
    <property type="protein sequence ID" value="STZ60641.1"/>
    <property type="molecule type" value="Genomic_DNA"/>
</dbReference>
<dbReference type="Proteomes" id="UP000254978">
    <property type="component" value="Unassembled WGS sequence"/>
</dbReference>
<protein>
    <submittedName>
        <fullName evidence="2">Phage integrase family protein</fullName>
    </submittedName>
</protein>
<dbReference type="InterPro" id="IPR010998">
    <property type="entry name" value="Integrase_recombinase_N"/>
</dbReference>
<proteinExistence type="predicted"/>
<reference evidence="2 3" key="1">
    <citation type="submission" date="2018-06" db="EMBL/GenBank/DDBJ databases">
        <authorList>
            <consortium name="Pathogen Informatics"/>
            <person name="Doyle S."/>
        </authorList>
    </citation>
    <scope>NUCLEOTIDE SEQUENCE [LARGE SCALE GENOMIC DNA]</scope>
    <source>
        <strain evidence="2 3">NCTC10821</strain>
    </source>
</reference>
<dbReference type="InterPro" id="IPR011010">
    <property type="entry name" value="DNA_brk_join_enz"/>
</dbReference>
<dbReference type="RefSeq" id="WP_115279743.1">
    <property type="nucleotide sequence ID" value="NZ_AP022600.1"/>
</dbReference>